<evidence type="ECO:0000313" key="3">
    <source>
        <dbReference type="Proteomes" id="UP001596047"/>
    </source>
</evidence>
<keyword evidence="3" id="KW-1185">Reference proteome</keyword>
<reference evidence="3" key="1">
    <citation type="journal article" date="2019" name="Int. J. Syst. Evol. Microbiol.">
        <title>The Global Catalogue of Microorganisms (GCM) 10K type strain sequencing project: providing services to taxonomists for standard genome sequencing and annotation.</title>
        <authorList>
            <consortium name="The Broad Institute Genomics Platform"/>
            <consortium name="The Broad Institute Genome Sequencing Center for Infectious Disease"/>
            <person name="Wu L."/>
            <person name="Ma J."/>
        </authorList>
    </citation>
    <scope>NUCLEOTIDE SEQUENCE [LARGE SCALE GENOMIC DNA]</scope>
    <source>
        <strain evidence="3">CGMCC 1.3240</strain>
    </source>
</reference>
<keyword evidence="1" id="KW-0472">Membrane</keyword>
<accession>A0ABW0VQL6</accession>
<dbReference type="RefSeq" id="WP_379186516.1">
    <property type="nucleotide sequence ID" value="NZ_JBHSOW010000014.1"/>
</dbReference>
<keyword evidence="1" id="KW-1133">Transmembrane helix</keyword>
<evidence type="ECO:0008006" key="4">
    <source>
        <dbReference type="Google" id="ProtNLM"/>
    </source>
</evidence>
<dbReference type="EMBL" id="JBHSOW010000014">
    <property type="protein sequence ID" value="MFC5648052.1"/>
    <property type="molecule type" value="Genomic_DNA"/>
</dbReference>
<organism evidence="2 3">
    <name type="scientific">Paenibacillus solisilvae</name>
    <dbReference type="NCBI Taxonomy" id="2486751"/>
    <lineage>
        <taxon>Bacteria</taxon>
        <taxon>Bacillati</taxon>
        <taxon>Bacillota</taxon>
        <taxon>Bacilli</taxon>
        <taxon>Bacillales</taxon>
        <taxon>Paenibacillaceae</taxon>
        <taxon>Paenibacillus</taxon>
    </lineage>
</organism>
<gene>
    <name evidence="2" type="ORF">ACFPYJ_02780</name>
</gene>
<feature type="transmembrane region" description="Helical" evidence="1">
    <location>
        <begin position="88"/>
        <end position="113"/>
    </location>
</feature>
<comment type="caution">
    <text evidence="2">The sequence shown here is derived from an EMBL/GenBank/DDBJ whole genome shotgun (WGS) entry which is preliminary data.</text>
</comment>
<dbReference type="Proteomes" id="UP001596047">
    <property type="component" value="Unassembled WGS sequence"/>
</dbReference>
<protein>
    <recommendedName>
        <fullName evidence="4">TIGR02611 family protein</fullName>
    </recommendedName>
</protein>
<evidence type="ECO:0000313" key="2">
    <source>
        <dbReference type="EMBL" id="MFC5648052.1"/>
    </source>
</evidence>
<name>A0ABW0VQL6_9BACL</name>
<sequence length="119" mass="13724">MFKKLEESVSKVPYIRLGSFLLLVITLIVIFMIVTPIPGLLFFLFSGLFLIVEGLHRSGVWIGWKFLIDWVLPDDLLRINFFILVKKLMIIIIRLSIIMIGLYFLSFGLAFFVGALTNR</sequence>
<keyword evidence="1" id="KW-0812">Transmembrane</keyword>
<proteinExistence type="predicted"/>
<evidence type="ECO:0000256" key="1">
    <source>
        <dbReference type="SAM" id="Phobius"/>
    </source>
</evidence>
<feature type="transmembrane region" description="Helical" evidence="1">
    <location>
        <begin position="12"/>
        <end position="34"/>
    </location>
</feature>